<dbReference type="Pfam" id="PF00107">
    <property type="entry name" value="ADH_zinc_N"/>
    <property type="match status" value="1"/>
</dbReference>
<dbReference type="Proteomes" id="UP000000235">
    <property type="component" value="Chromosome"/>
</dbReference>
<sequence length="338" mass="36060">MRAIMLYGAWDVQVEDVPDPVLEEPTDAIVRVLQASIGGTDLYLYHTMPRTGPGTPMGREFLGVVEELGSEVRGMKKGDLVVAPFTYQDNTCDFCREGLQTSCRHGGFFNTAQAELIRVPQATGTLITLPVGEDSALLPSLLTLADAYSTGYYAAKQANVNPDTTVTVIGDGAVGLLAVLSASRLGAKRIILKVRHETRTELGNEFGATAVVAEHGADGVARVRELTDGDGTHVVLEAVGYRESFDQALGMVRPGGVISRVGVQYDEAEIGWGVFGRNITLTGGPAPVQAIVDELLPGILDGAVEPGKVFDHTVGLDEVPDGYQAMSRREVLKVLIRP</sequence>
<dbReference type="Pfam" id="PF08240">
    <property type="entry name" value="ADH_N"/>
    <property type="match status" value="1"/>
</dbReference>
<dbReference type="EMBL" id="CP000667">
    <property type="protein sequence ID" value="ABP52669.1"/>
    <property type="molecule type" value="Genomic_DNA"/>
</dbReference>
<keyword evidence="2" id="KW-0479">Metal-binding</keyword>
<name>A4X1B9_SALTO</name>
<dbReference type="KEGG" id="stp:Strop_0184"/>
<dbReference type="eggNOG" id="COG1063">
    <property type="taxonomic scope" value="Bacteria"/>
</dbReference>
<dbReference type="SUPFAM" id="SSF50129">
    <property type="entry name" value="GroES-like"/>
    <property type="match status" value="1"/>
</dbReference>
<dbReference type="Gene3D" id="3.90.180.10">
    <property type="entry name" value="Medium-chain alcohol dehydrogenases, catalytic domain"/>
    <property type="match status" value="1"/>
</dbReference>
<reference evidence="6" key="1">
    <citation type="journal article" date="2007" name="Proc. Natl. Acad. Sci. U.S.A.">
        <title>Genome sequencing reveals complex secondary metabolome in the marine actinomycete Salinispora tropica.</title>
        <authorList>
            <person name="Udwary D.W."/>
            <person name="Zeigler L."/>
            <person name="Asolkar R.N."/>
            <person name="Singan V."/>
            <person name="Lapidus A."/>
            <person name="Fenical W."/>
            <person name="Jensen P.R."/>
            <person name="Moore B.S."/>
        </authorList>
    </citation>
    <scope>NUCLEOTIDE SEQUENCE [LARGE SCALE GENOMIC DNA]</scope>
    <source>
        <strain evidence="6">ATCC BAA-916 / DSM 44818 / CNB-440</strain>
    </source>
</reference>
<dbReference type="RefSeq" id="WP_011904105.1">
    <property type="nucleotide sequence ID" value="NC_009380.1"/>
</dbReference>
<accession>A4X1B9</accession>
<evidence type="ECO:0000256" key="3">
    <source>
        <dbReference type="ARBA" id="ARBA00022833"/>
    </source>
</evidence>
<dbReference type="GO" id="GO:0016491">
    <property type="term" value="F:oxidoreductase activity"/>
    <property type="evidence" value="ECO:0007669"/>
    <property type="project" value="InterPro"/>
</dbReference>
<evidence type="ECO:0000259" key="4">
    <source>
        <dbReference type="SMART" id="SM00829"/>
    </source>
</evidence>
<dbReference type="AlphaFoldDB" id="A4X1B9"/>
<evidence type="ECO:0000256" key="1">
    <source>
        <dbReference type="ARBA" id="ARBA00001947"/>
    </source>
</evidence>
<dbReference type="SMART" id="SM00829">
    <property type="entry name" value="PKS_ER"/>
    <property type="match status" value="1"/>
</dbReference>
<dbReference type="InterPro" id="IPR036291">
    <property type="entry name" value="NAD(P)-bd_dom_sf"/>
</dbReference>
<dbReference type="Gene3D" id="3.40.50.720">
    <property type="entry name" value="NAD(P)-binding Rossmann-like Domain"/>
    <property type="match status" value="1"/>
</dbReference>
<feature type="domain" description="Enoyl reductase (ER)" evidence="4">
    <location>
        <begin position="8"/>
        <end position="336"/>
    </location>
</feature>
<protein>
    <submittedName>
        <fullName evidence="5">Alcohol dehydrogenase GroES domain protein</fullName>
    </submittedName>
</protein>
<gene>
    <name evidence="5" type="ordered locus">Strop_0184</name>
</gene>
<proteinExistence type="predicted"/>
<evidence type="ECO:0000256" key="2">
    <source>
        <dbReference type="ARBA" id="ARBA00022723"/>
    </source>
</evidence>
<keyword evidence="6" id="KW-1185">Reference proteome</keyword>
<dbReference type="InterPro" id="IPR020843">
    <property type="entry name" value="ER"/>
</dbReference>
<dbReference type="InterPro" id="IPR013149">
    <property type="entry name" value="ADH-like_C"/>
</dbReference>
<keyword evidence="3" id="KW-0862">Zinc</keyword>
<evidence type="ECO:0000313" key="6">
    <source>
        <dbReference type="Proteomes" id="UP000000235"/>
    </source>
</evidence>
<comment type="cofactor">
    <cofactor evidence="1">
        <name>Zn(2+)</name>
        <dbReference type="ChEBI" id="CHEBI:29105"/>
    </cofactor>
</comment>
<dbReference type="SUPFAM" id="SSF51735">
    <property type="entry name" value="NAD(P)-binding Rossmann-fold domains"/>
    <property type="match status" value="1"/>
</dbReference>
<dbReference type="InterPro" id="IPR013154">
    <property type="entry name" value="ADH-like_N"/>
</dbReference>
<dbReference type="HOGENOM" id="CLU_026673_11_3_11"/>
<dbReference type="PANTHER" id="PTHR42813">
    <property type="entry name" value="ZINC-TYPE ALCOHOL DEHYDROGENASE-LIKE"/>
    <property type="match status" value="1"/>
</dbReference>
<dbReference type="PANTHER" id="PTHR42813:SF2">
    <property type="entry name" value="DEHYDROGENASE, ZINC-CONTAINING, PUTATIVE (AFU_ORTHOLOGUE AFUA_2G02810)-RELATED"/>
    <property type="match status" value="1"/>
</dbReference>
<organism evidence="5 6">
    <name type="scientific">Salinispora tropica (strain ATCC BAA-916 / DSM 44818 / JCM 13857 / NBRC 105044 / CNB-440)</name>
    <dbReference type="NCBI Taxonomy" id="369723"/>
    <lineage>
        <taxon>Bacteria</taxon>
        <taxon>Bacillati</taxon>
        <taxon>Actinomycetota</taxon>
        <taxon>Actinomycetes</taxon>
        <taxon>Micromonosporales</taxon>
        <taxon>Micromonosporaceae</taxon>
        <taxon>Salinispora</taxon>
    </lineage>
</organism>
<dbReference type="STRING" id="369723.Strop_0184"/>
<dbReference type="PATRIC" id="fig|369723.5.peg.189"/>
<evidence type="ECO:0000313" key="5">
    <source>
        <dbReference type="EMBL" id="ABP52669.1"/>
    </source>
</evidence>
<dbReference type="GO" id="GO:0046872">
    <property type="term" value="F:metal ion binding"/>
    <property type="evidence" value="ECO:0007669"/>
    <property type="project" value="UniProtKB-KW"/>
</dbReference>
<dbReference type="InterPro" id="IPR011032">
    <property type="entry name" value="GroES-like_sf"/>
</dbReference>